<evidence type="ECO:0000313" key="1">
    <source>
        <dbReference type="EMBL" id="CAD6992884.1"/>
    </source>
</evidence>
<proteinExistence type="predicted"/>
<comment type="caution">
    <text evidence="1">The sequence shown here is derived from an EMBL/GenBank/DDBJ whole genome shotgun (WGS) entry which is preliminary data.</text>
</comment>
<dbReference type="AlphaFoldDB" id="A0A811U1F0"/>
<protein>
    <submittedName>
        <fullName evidence="1">(Mediterranean fruit fly) hypothetical protein</fullName>
    </submittedName>
</protein>
<name>A0A811U1F0_CERCA</name>
<gene>
    <name evidence="1" type="ORF">CCAP1982_LOCUS1719</name>
</gene>
<sequence>MAAAAAAVIDRRVGQMFSSSTRCSKATGIARIATTTQSLLDKQCVDKEGSLMYLNGQRHFGVLIELDLSYLKMPADYGIYAWGGGASFVFAVPPPPSPPPQ</sequence>
<evidence type="ECO:0000313" key="2">
    <source>
        <dbReference type="Proteomes" id="UP000606786"/>
    </source>
</evidence>
<organism evidence="1 2">
    <name type="scientific">Ceratitis capitata</name>
    <name type="common">Mediterranean fruit fly</name>
    <name type="synonym">Tephritis capitata</name>
    <dbReference type="NCBI Taxonomy" id="7213"/>
    <lineage>
        <taxon>Eukaryota</taxon>
        <taxon>Metazoa</taxon>
        <taxon>Ecdysozoa</taxon>
        <taxon>Arthropoda</taxon>
        <taxon>Hexapoda</taxon>
        <taxon>Insecta</taxon>
        <taxon>Pterygota</taxon>
        <taxon>Neoptera</taxon>
        <taxon>Endopterygota</taxon>
        <taxon>Diptera</taxon>
        <taxon>Brachycera</taxon>
        <taxon>Muscomorpha</taxon>
        <taxon>Tephritoidea</taxon>
        <taxon>Tephritidae</taxon>
        <taxon>Ceratitis</taxon>
        <taxon>Ceratitis</taxon>
    </lineage>
</organism>
<reference evidence="1" key="1">
    <citation type="submission" date="2020-11" db="EMBL/GenBank/DDBJ databases">
        <authorList>
            <person name="Whitehead M."/>
        </authorList>
    </citation>
    <scope>NUCLEOTIDE SEQUENCE</scope>
    <source>
        <strain evidence="1">EGII</strain>
    </source>
</reference>
<dbReference type="EMBL" id="CAJHJT010000001">
    <property type="protein sequence ID" value="CAD6992884.1"/>
    <property type="molecule type" value="Genomic_DNA"/>
</dbReference>
<keyword evidence="2" id="KW-1185">Reference proteome</keyword>
<dbReference type="Proteomes" id="UP000606786">
    <property type="component" value="Unassembled WGS sequence"/>
</dbReference>
<accession>A0A811U1F0</accession>